<accession>A0A1M4X766</accession>
<proteinExistence type="predicted"/>
<protein>
    <recommendedName>
        <fullName evidence="3">Glycosyl transferases group 1</fullName>
    </recommendedName>
</protein>
<organism evidence="1 2">
    <name type="scientific">Desulfacinum infernum DSM 9756</name>
    <dbReference type="NCBI Taxonomy" id="1121391"/>
    <lineage>
        <taxon>Bacteria</taxon>
        <taxon>Pseudomonadati</taxon>
        <taxon>Thermodesulfobacteriota</taxon>
        <taxon>Syntrophobacteria</taxon>
        <taxon>Syntrophobacterales</taxon>
        <taxon>Syntrophobacteraceae</taxon>
        <taxon>Desulfacinum</taxon>
    </lineage>
</organism>
<gene>
    <name evidence="1" type="ORF">SAMN02745206_00997</name>
</gene>
<dbReference type="SUPFAM" id="SSF53756">
    <property type="entry name" value="UDP-Glycosyltransferase/glycogen phosphorylase"/>
    <property type="match status" value="1"/>
</dbReference>
<reference evidence="2" key="1">
    <citation type="submission" date="2016-11" db="EMBL/GenBank/DDBJ databases">
        <authorList>
            <person name="Varghese N."/>
            <person name="Submissions S."/>
        </authorList>
    </citation>
    <scope>NUCLEOTIDE SEQUENCE [LARGE SCALE GENOMIC DNA]</scope>
    <source>
        <strain evidence="2">DSM 9756</strain>
    </source>
</reference>
<dbReference type="AlphaFoldDB" id="A0A1M4X766"/>
<dbReference type="RefSeq" id="WP_073037557.1">
    <property type="nucleotide sequence ID" value="NZ_FQVB01000008.1"/>
</dbReference>
<dbReference type="Proteomes" id="UP000184076">
    <property type="component" value="Unassembled WGS sequence"/>
</dbReference>
<dbReference type="EMBL" id="FQVB01000008">
    <property type="protein sequence ID" value="SHE89233.1"/>
    <property type="molecule type" value="Genomic_DNA"/>
</dbReference>
<evidence type="ECO:0000313" key="1">
    <source>
        <dbReference type="EMBL" id="SHE89233.1"/>
    </source>
</evidence>
<keyword evidence="2" id="KW-1185">Reference proteome</keyword>
<evidence type="ECO:0008006" key="3">
    <source>
        <dbReference type="Google" id="ProtNLM"/>
    </source>
</evidence>
<dbReference type="Gene3D" id="3.40.50.2000">
    <property type="entry name" value="Glycogen Phosphorylase B"/>
    <property type="match status" value="1"/>
</dbReference>
<dbReference type="OrthoDB" id="9764674at2"/>
<evidence type="ECO:0000313" key="2">
    <source>
        <dbReference type="Proteomes" id="UP000184076"/>
    </source>
</evidence>
<name>A0A1M4X766_9BACT</name>
<sequence length="530" mass="59202">MPIPKTLVVFHYHLLRGGVRSALERSLRCLGDSGWAAGRRLKILVGRDAGVRSFCEALQGRWKDVQVEVVSGLDYRDEPWPDESSFRQDVGALVSRILDLTEDETLYWVHNPTLGKNAAVTAAWRGVVEEAERKGLPCRFLFHVHDFPECGRMENLARLRRCWTTGGLTDPYPDPSLPAAYGVLNGADRARMERAGVPPDSIFFLPNLLEPSPPLRPSRDVRRSIADALAAYADREGYAFHRDRPWWLLPIRLIRRKNVLEAVVLAAAHDPPAQVLITLDANSDQERPYADAVKDWVRWHGYPVVIGFGLELVGSAFSLKDLMGACDAIVTTSLLEGFGFGFLEGPLLGRPLLGRNLPDVTSDFEQAGFPAGVLYESLEVFVAQGERRRLREAGRVFARRYRTLCPGLSEESEERFLAALEDLYGKETVDFGMLDLEGQKRVLETMKAGESFAERLKPCRLDDRARSALHALLGPEAHARRLAQAFGSLFDKPRPMGSLDEPSAPIPLGIRLADAFLDPRYQRPLLGGWE</sequence>
<dbReference type="STRING" id="1121391.SAMN02745206_00997"/>